<evidence type="ECO:0000256" key="4">
    <source>
        <dbReference type="ARBA" id="ARBA00022984"/>
    </source>
</evidence>
<evidence type="ECO:0000259" key="10">
    <source>
        <dbReference type="Pfam" id="PF02875"/>
    </source>
</evidence>
<dbReference type="HAMAP" id="MF_00208">
    <property type="entry name" value="MurE"/>
    <property type="match status" value="1"/>
</dbReference>
<feature type="modified residue" description="N6-carboxylysine" evidence="7">
    <location>
        <position position="221"/>
    </location>
</feature>
<keyword evidence="6 7" id="KW-0961">Cell wall biogenesis/degradation</keyword>
<feature type="binding site" evidence="7">
    <location>
        <begin position="112"/>
        <end position="118"/>
    </location>
    <ligand>
        <name>ATP</name>
        <dbReference type="ChEBI" id="CHEBI:30616"/>
    </ligand>
</feature>
<keyword evidence="7" id="KW-0963">Cytoplasm</keyword>
<comment type="caution">
    <text evidence="7">Lacks conserved residue(s) required for the propagation of feature annotation.</text>
</comment>
<dbReference type="InterPro" id="IPR035911">
    <property type="entry name" value="MurE/MurF_N"/>
</dbReference>
<dbReference type="GO" id="GO:0071555">
    <property type="term" value="P:cell wall organization"/>
    <property type="evidence" value="ECO:0007669"/>
    <property type="project" value="UniProtKB-KW"/>
</dbReference>
<dbReference type="Pfam" id="PF02875">
    <property type="entry name" value="Mur_ligase_C"/>
    <property type="match status" value="1"/>
</dbReference>
<dbReference type="Gene3D" id="3.90.190.20">
    <property type="entry name" value="Mur ligase, C-terminal domain"/>
    <property type="match status" value="1"/>
</dbReference>
<keyword evidence="7" id="KW-0460">Magnesium</keyword>
<dbReference type="Pfam" id="PF01225">
    <property type="entry name" value="Mur_ligase"/>
    <property type="match status" value="1"/>
</dbReference>
<accession>A0A172TTW4</accession>
<dbReference type="InterPro" id="IPR000713">
    <property type="entry name" value="Mur_ligase_N"/>
</dbReference>
<keyword evidence="7" id="KW-0067">ATP-binding</keyword>
<dbReference type="PANTHER" id="PTHR23135:SF4">
    <property type="entry name" value="UDP-N-ACETYLMURAMOYL-L-ALANYL-D-GLUTAMATE--2,6-DIAMINOPIMELATE LIGASE MURE HOMOLOG, CHLOROPLASTIC"/>
    <property type="match status" value="1"/>
</dbReference>
<evidence type="ECO:0000256" key="8">
    <source>
        <dbReference type="RuleBase" id="RU004135"/>
    </source>
</evidence>
<evidence type="ECO:0000256" key="2">
    <source>
        <dbReference type="ARBA" id="ARBA00022618"/>
    </source>
</evidence>
<feature type="domain" description="Mur ligase C-terminal" evidence="10">
    <location>
        <begin position="328"/>
        <end position="459"/>
    </location>
</feature>
<feature type="domain" description="Mur ligase N-terminal catalytic" evidence="9">
    <location>
        <begin position="24"/>
        <end position="98"/>
    </location>
</feature>
<dbReference type="GO" id="GO:0008360">
    <property type="term" value="P:regulation of cell shape"/>
    <property type="evidence" value="ECO:0007669"/>
    <property type="project" value="UniProtKB-KW"/>
</dbReference>
<dbReference type="GO" id="GO:0005737">
    <property type="term" value="C:cytoplasm"/>
    <property type="evidence" value="ECO:0007669"/>
    <property type="project" value="UniProtKB-SubCell"/>
</dbReference>
<feature type="binding site" evidence="7">
    <location>
        <position position="461"/>
    </location>
    <ligand>
        <name>meso-2,6-diaminopimelate</name>
        <dbReference type="ChEBI" id="CHEBI:57791"/>
    </ligand>
</feature>
<dbReference type="InterPro" id="IPR013221">
    <property type="entry name" value="Mur_ligase_cen"/>
</dbReference>
<organism evidence="12 13">
    <name type="scientific">Flavisolibacter tropicus</name>
    <dbReference type="NCBI Taxonomy" id="1492898"/>
    <lineage>
        <taxon>Bacteria</taxon>
        <taxon>Pseudomonadati</taxon>
        <taxon>Bacteroidota</taxon>
        <taxon>Chitinophagia</taxon>
        <taxon>Chitinophagales</taxon>
        <taxon>Chitinophagaceae</taxon>
        <taxon>Flavisolibacter</taxon>
    </lineage>
</organism>
<dbReference type="Proteomes" id="UP000077177">
    <property type="component" value="Chromosome"/>
</dbReference>
<keyword evidence="3 7" id="KW-0133">Cell shape</keyword>
<keyword evidence="7" id="KW-0547">Nucleotide-binding</keyword>
<feature type="binding site" evidence="7">
    <location>
        <position position="187"/>
    </location>
    <ligand>
        <name>UDP-N-acetyl-alpha-D-muramoyl-L-alanyl-D-glutamate</name>
        <dbReference type="ChEBI" id="CHEBI:83900"/>
    </ligand>
</feature>
<dbReference type="GO" id="GO:0000287">
    <property type="term" value="F:magnesium ion binding"/>
    <property type="evidence" value="ECO:0007669"/>
    <property type="project" value="UniProtKB-UniRule"/>
</dbReference>
<feature type="binding site" evidence="7">
    <location>
        <position position="189"/>
    </location>
    <ligand>
        <name>UDP-N-acetyl-alpha-D-muramoyl-L-alanyl-D-glutamate</name>
        <dbReference type="ChEBI" id="CHEBI:83900"/>
    </ligand>
</feature>
<dbReference type="GO" id="GO:0051301">
    <property type="term" value="P:cell division"/>
    <property type="evidence" value="ECO:0007669"/>
    <property type="project" value="UniProtKB-KW"/>
</dbReference>
<dbReference type="STRING" id="1492898.SY85_08590"/>
<feature type="binding site" evidence="7">
    <location>
        <position position="181"/>
    </location>
    <ligand>
        <name>UDP-N-acetyl-alpha-D-muramoyl-L-alanyl-D-glutamate</name>
        <dbReference type="ChEBI" id="CHEBI:83900"/>
    </ligand>
</feature>
<keyword evidence="7 12" id="KW-0436">Ligase</keyword>
<dbReference type="SUPFAM" id="SSF53623">
    <property type="entry name" value="MurD-like peptide ligases, catalytic domain"/>
    <property type="match status" value="1"/>
</dbReference>
<evidence type="ECO:0000259" key="11">
    <source>
        <dbReference type="Pfam" id="PF08245"/>
    </source>
</evidence>
<dbReference type="GO" id="GO:0009252">
    <property type="term" value="P:peptidoglycan biosynthetic process"/>
    <property type="evidence" value="ECO:0007669"/>
    <property type="project" value="UniProtKB-UniRule"/>
</dbReference>
<comment type="PTM">
    <text evidence="7">Carboxylation is probably crucial for Mg(2+) binding and, consequently, for the gamma-phosphate positioning of ATP.</text>
</comment>
<evidence type="ECO:0000256" key="3">
    <source>
        <dbReference type="ARBA" id="ARBA00022960"/>
    </source>
</evidence>
<evidence type="ECO:0000259" key="9">
    <source>
        <dbReference type="Pfam" id="PF01225"/>
    </source>
</evidence>
<feature type="binding site" evidence="7">
    <location>
        <position position="380"/>
    </location>
    <ligand>
        <name>meso-2,6-diaminopimelate</name>
        <dbReference type="ChEBI" id="CHEBI:57791"/>
    </ligand>
</feature>
<dbReference type="InterPro" id="IPR036615">
    <property type="entry name" value="Mur_ligase_C_dom_sf"/>
</dbReference>
<feature type="binding site" evidence="7">
    <location>
        <position position="457"/>
    </location>
    <ligand>
        <name>meso-2,6-diaminopimelate</name>
        <dbReference type="ChEBI" id="CHEBI:57791"/>
    </ligand>
</feature>
<dbReference type="AlphaFoldDB" id="A0A172TTW4"/>
<dbReference type="NCBIfam" id="NF001126">
    <property type="entry name" value="PRK00139.1-4"/>
    <property type="match status" value="1"/>
</dbReference>
<dbReference type="InterPro" id="IPR005761">
    <property type="entry name" value="UDP-N-AcMur-Glu-dNH2Pim_ligase"/>
</dbReference>
<comment type="cofactor">
    <cofactor evidence="7">
        <name>Mg(2+)</name>
        <dbReference type="ChEBI" id="CHEBI:18420"/>
    </cofactor>
</comment>
<keyword evidence="2 7" id="KW-0132">Cell division</keyword>
<dbReference type="OrthoDB" id="9800958at2"/>
<keyword evidence="4 7" id="KW-0573">Peptidoglycan synthesis</keyword>
<sequence length="488" mass="53439">MSKLSDILYGVRITAINGDTGIAIDNVQIDSRKVGVGSLFIAVRGTLSDGHQFIQKAIEQGAVAVIAEEWTEPLSDKVTYIQVADSAEAAGQVAHNFYGRPSEQLQLVGVTGTNGKTTIATLLYKLFTALGYDCGLVSTVENVISGNVIPSTHTTPDAVSLNALLRQMADTGCKYAFMEVSSHAVHQNRIAGLTFVGGLFSNITHDHLDYHKTFDEYIKAKKGFFDQLPANAFAITNADDKRGMVMLQNTAAKKMTYSLKTVADFKGKILENSLTGLVMTINDQEVHFRLIGEFNAYNLLAVYGAAVSLGEDKQQTLQYLSNITGAEGRFDYIVSQNDRVLGIVDYAHTPDALINVLSTIKKLRKGHEQVITVVGCGGDRDRTKRPVMGEVACENSDKVIFTSDNPRSEDPLQILADMEEGLNTAAKRKFISIPDRKQAIKTAVSMAGPEDIVLIAGKGHEKYQEIKGVKHHFDDKEVLQEMYELLRK</sequence>
<evidence type="ECO:0000256" key="6">
    <source>
        <dbReference type="ARBA" id="ARBA00023316"/>
    </source>
</evidence>
<dbReference type="EMBL" id="CP011390">
    <property type="protein sequence ID" value="ANE50551.1"/>
    <property type="molecule type" value="Genomic_DNA"/>
</dbReference>
<dbReference type="UniPathway" id="UPA00219"/>
<dbReference type="RefSeq" id="WP_066403580.1">
    <property type="nucleotide sequence ID" value="NZ_CP011390.1"/>
</dbReference>
<evidence type="ECO:0000256" key="1">
    <source>
        <dbReference type="ARBA" id="ARBA00005898"/>
    </source>
</evidence>
<evidence type="ECO:0000313" key="12">
    <source>
        <dbReference type="EMBL" id="ANE50551.1"/>
    </source>
</evidence>
<protein>
    <recommendedName>
        <fullName evidence="7">UDP-N-acetylmuramoyl-L-alanyl-D-glutamate--2,6-diaminopimelate ligase</fullName>
        <ecNumber evidence="7">6.3.2.13</ecNumber>
    </recommendedName>
    <alternativeName>
        <fullName evidence="7">Meso-A2pm-adding enzyme</fullName>
    </alternativeName>
    <alternativeName>
        <fullName evidence="7">Meso-diaminopimelate-adding enzyme</fullName>
    </alternativeName>
    <alternativeName>
        <fullName evidence="7">UDP-MurNAc-L-Ala-D-Glu:meso-diaminopimelate ligase</fullName>
    </alternativeName>
    <alternativeName>
        <fullName evidence="7">UDP-MurNAc-tripeptide synthetase</fullName>
    </alternativeName>
    <alternativeName>
        <fullName evidence="7">UDP-N-acetylmuramyl-tripeptide synthetase</fullName>
    </alternativeName>
</protein>
<dbReference type="Gene3D" id="3.40.1390.10">
    <property type="entry name" value="MurE/MurF, N-terminal domain"/>
    <property type="match status" value="1"/>
</dbReference>
<dbReference type="Gene3D" id="3.40.1190.10">
    <property type="entry name" value="Mur-like, catalytic domain"/>
    <property type="match status" value="1"/>
</dbReference>
<evidence type="ECO:0000256" key="5">
    <source>
        <dbReference type="ARBA" id="ARBA00023306"/>
    </source>
</evidence>
<feature type="binding site" evidence="7">
    <location>
        <begin position="404"/>
        <end position="407"/>
    </location>
    <ligand>
        <name>meso-2,6-diaminopimelate</name>
        <dbReference type="ChEBI" id="CHEBI:57791"/>
    </ligand>
</feature>
<feature type="short sequence motif" description="Meso-diaminopimelate recognition motif" evidence="7">
    <location>
        <begin position="404"/>
        <end position="407"/>
    </location>
</feature>
<reference evidence="12 13" key="2">
    <citation type="journal article" date="2016" name="Int. J. Syst. Evol. Microbiol.">
        <title>Flavisolibacter tropicus sp. nov., isolated from tropical soil.</title>
        <authorList>
            <person name="Lee J.J."/>
            <person name="Kang M.S."/>
            <person name="Kim G.S."/>
            <person name="Lee C.S."/>
            <person name="Lim S."/>
            <person name="Lee J."/>
            <person name="Roh S.H."/>
            <person name="Kang H."/>
            <person name="Ha J.M."/>
            <person name="Bae S."/>
            <person name="Jung H.Y."/>
            <person name="Kim M.K."/>
        </authorList>
    </citation>
    <scope>NUCLEOTIDE SEQUENCE [LARGE SCALE GENOMIC DNA]</scope>
    <source>
        <strain evidence="12 13">LCS9</strain>
    </source>
</reference>
<reference evidence="13" key="1">
    <citation type="submission" date="2015-01" db="EMBL/GenBank/DDBJ databases">
        <title>Flavisolibacter sp./LCS9/ whole genome sequencing.</title>
        <authorList>
            <person name="Kim M.K."/>
            <person name="Srinivasan S."/>
            <person name="Lee J.-J."/>
        </authorList>
    </citation>
    <scope>NUCLEOTIDE SEQUENCE [LARGE SCALE GENOMIC DNA]</scope>
    <source>
        <strain evidence="13">LCS9</strain>
    </source>
</reference>
<comment type="function">
    <text evidence="7">Catalyzes the addition of meso-diaminopimelic acid to the nucleotide precursor UDP-N-acetylmuramoyl-L-alanyl-D-glutamate (UMAG) in the biosynthesis of bacterial cell-wall peptidoglycan.</text>
</comment>
<dbReference type="GO" id="GO:0008765">
    <property type="term" value="F:UDP-N-acetylmuramoylalanyl-D-glutamate-2,6-diaminopimelate ligase activity"/>
    <property type="evidence" value="ECO:0007669"/>
    <property type="project" value="UniProtKB-UniRule"/>
</dbReference>
<evidence type="ECO:0000313" key="13">
    <source>
        <dbReference type="Proteomes" id="UP000077177"/>
    </source>
</evidence>
<dbReference type="SUPFAM" id="SSF53244">
    <property type="entry name" value="MurD-like peptide ligases, peptide-binding domain"/>
    <property type="match status" value="1"/>
</dbReference>
<dbReference type="InterPro" id="IPR004101">
    <property type="entry name" value="Mur_ligase_C"/>
</dbReference>
<dbReference type="GO" id="GO:0005524">
    <property type="term" value="F:ATP binding"/>
    <property type="evidence" value="ECO:0007669"/>
    <property type="project" value="UniProtKB-UniRule"/>
</dbReference>
<gene>
    <name evidence="7" type="primary">murE</name>
    <name evidence="12" type="ORF">SY85_08590</name>
</gene>
<comment type="pathway">
    <text evidence="7 8">Cell wall biogenesis; peptidoglycan biosynthesis.</text>
</comment>
<feature type="binding site" evidence="7">
    <location>
        <begin position="154"/>
        <end position="155"/>
    </location>
    <ligand>
        <name>UDP-N-acetyl-alpha-D-muramoyl-L-alanyl-D-glutamate</name>
        <dbReference type="ChEBI" id="CHEBI:83900"/>
    </ligand>
</feature>
<keyword evidence="5 7" id="KW-0131">Cell cycle</keyword>
<comment type="similarity">
    <text evidence="1 7">Belongs to the MurCDEF family. MurE subfamily.</text>
</comment>
<dbReference type="InterPro" id="IPR036565">
    <property type="entry name" value="Mur-like_cat_sf"/>
</dbReference>
<keyword evidence="13" id="KW-1185">Reference proteome</keyword>
<dbReference type="KEGG" id="fla:SY85_08590"/>
<feature type="domain" description="Mur ligase central" evidence="11">
    <location>
        <begin position="110"/>
        <end position="306"/>
    </location>
</feature>
<comment type="subcellular location">
    <subcellularLocation>
        <location evidence="7 8">Cytoplasm</location>
    </subcellularLocation>
</comment>
<comment type="catalytic activity">
    <reaction evidence="7">
        <text>UDP-N-acetyl-alpha-D-muramoyl-L-alanyl-D-glutamate + meso-2,6-diaminopimelate + ATP = UDP-N-acetyl-alpha-D-muramoyl-L-alanyl-gamma-D-glutamyl-meso-2,6-diaminopimelate + ADP + phosphate + H(+)</text>
        <dbReference type="Rhea" id="RHEA:23676"/>
        <dbReference type="ChEBI" id="CHEBI:15378"/>
        <dbReference type="ChEBI" id="CHEBI:30616"/>
        <dbReference type="ChEBI" id="CHEBI:43474"/>
        <dbReference type="ChEBI" id="CHEBI:57791"/>
        <dbReference type="ChEBI" id="CHEBI:83900"/>
        <dbReference type="ChEBI" id="CHEBI:83905"/>
        <dbReference type="ChEBI" id="CHEBI:456216"/>
        <dbReference type="EC" id="6.3.2.13"/>
    </reaction>
</comment>
<dbReference type="NCBIfam" id="TIGR01085">
    <property type="entry name" value="murE"/>
    <property type="match status" value="1"/>
</dbReference>
<dbReference type="EC" id="6.3.2.13" evidence="7"/>
<proteinExistence type="inferred from homology"/>
<dbReference type="Pfam" id="PF08245">
    <property type="entry name" value="Mur_ligase_M"/>
    <property type="match status" value="1"/>
</dbReference>
<dbReference type="PATRIC" id="fig|1492898.3.peg.1845"/>
<dbReference type="PANTHER" id="PTHR23135">
    <property type="entry name" value="MUR LIGASE FAMILY MEMBER"/>
    <property type="match status" value="1"/>
</dbReference>
<dbReference type="SUPFAM" id="SSF63418">
    <property type="entry name" value="MurE/MurF N-terminal domain"/>
    <property type="match status" value="1"/>
</dbReference>
<feature type="binding site" evidence="7">
    <location>
        <position position="31"/>
    </location>
    <ligand>
        <name>UDP-N-acetyl-alpha-D-muramoyl-L-alanyl-D-glutamate</name>
        <dbReference type="ChEBI" id="CHEBI:83900"/>
    </ligand>
</feature>
<evidence type="ECO:0000256" key="7">
    <source>
        <dbReference type="HAMAP-Rule" id="MF_00208"/>
    </source>
</evidence>
<name>A0A172TTW4_9BACT</name>